<dbReference type="GeneID" id="25323997"/>
<evidence type="ECO:0000256" key="1">
    <source>
        <dbReference type="ARBA" id="ARBA00004123"/>
    </source>
</evidence>
<evidence type="ECO:0000256" key="3">
    <source>
        <dbReference type="ARBA" id="ARBA00022833"/>
    </source>
</evidence>
<dbReference type="GO" id="GO:0043565">
    <property type="term" value="F:sequence-specific DNA binding"/>
    <property type="evidence" value="ECO:0007669"/>
    <property type="project" value="TreeGrafter"/>
</dbReference>
<dbReference type="InterPro" id="IPR052202">
    <property type="entry name" value="Yeast_MetPath_Reg"/>
</dbReference>
<dbReference type="STRING" id="348802.A0A0D2CAQ0"/>
<keyword evidence="5" id="KW-0238">DNA-binding</keyword>
<feature type="compositionally biased region" description="Low complexity" evidence="8">
    <location>
        <begin position="44"/>
        <end position="61"/>
    </location>
</feature>
<evidence type="ECO:0000259" key="9">
    <source>
        <dbReference type="SMART" id="SM00906"/>
    </source>
</evidence>
<dbReference type="AlphaFoldDB" id="A0A0D2CAQ0"/>
<dbReference type="Proteomes" id="UP000054342">
    <property type="component" value="Unassembled WGS sequence"/>
</dbReference>
<dbReference type="SMART" id="SM00906">
    <property type="entry name" value="Fungal_trans"/>
    <property type="match status" value="1"/>
</dbReference>
<sequence>MPSIHHQSTSTHSVVAPSHSHGHPQVLDTTCSAAQFHGNDSSPAQTTRSQSSHASAASPHAFQKDRDLSLQPLVNSGSSIPGILVSLPAVQRETRDSRSVPLEHYLNQLAIWPDSIPTQVEDHLVNVYFDNANRRWPFLLKNVFYGWHLAWKRRSTEQDHRDLWQGFFVNMLFAVSLLLDPKNPLSVSYTSQNFYDQAVNNHLPAVLRQPSRLLHVQAHLMMSLHALFSPSTEQIALMISSAVRYCIVAQFHLADSEPKALDAETRMEVQMRRRAFWVAYGLDRLACGVLRLPFSIADDNITVPLFDNMDDSALLDGSFASNSPTTYTSVSSALHRERCFQIQSEILNVTMRADFAMTFDSLSDWRSYILTKLEHWKSQLQEAADSDSKSPTDERWILIVYNHCLLYLHIPTKSNVRGPAGDWSMKASTQTILIFRKFQGYRTIPHPMLGLISQFSIGITILYCLWATPPKFRTEAYNSKHVFEAIRACSNNLAIITERWESTKDLSDIFELLATDIPLAESDVVTRERATTCISYEAAEQIQSRLPHVKSLVLNQEIIRMIEEMVSEDFPRDEDVLADIYVGMGDKLDLSATGLPTPSQAFFANSLPLYQFPSPYMPGDSAGNHLVALPSGQTLEFPGSLSGYEMY</sequence>
<proteinExistence type="predicted"/>
<dbReference type="PANTHER" id="PTHR47782:SF12">
    <property type="entry name" value="ZN(II)2CYS6 TRANSCRIPTION FACTOR (EUROFUNG)"/>
    <property type="match status" value="1"/>
</dbReference>
<dbReference type="InterPro" id="IPR007219">
    <property type="entry name" value="XnlR_reg_dom"/>
</dbReference>
<dbReference type="HOGENOM" id="CLU_014662_1_0_1"/>
<comment type="subcellular location">
    <subcellularLocation>
        <location evidence="1">Nucleus</location>
    </subcellularLocation>
</comment>
<protein>
    <recommendedName>
        <fullName evidence="9">Xylanolytic transcriptional activator regulatory domain-containing protein</fullName>
    </recommendedName>
</protein>
<feature type="compositionally biased region" description="Polar residues" evidence="8">
    <location>
        <begin position="1"/>
        <end position="13"/>
    </location>
</feature>
<evidence type="ECO:0000313" key="10">
    <source>
        <dbReference type="EMBL" id="KIW62036.1"/>
    </source>
</evidence>
<dbReference type="GO" id="GO:0000981">
    <property type="term" value="F:DNA-binding transcription factor activity, RNA polymerase II-specific"/>
    <property type="evidence" value="ECO:0007669"/>
    <property type="project" value="TreeGrafter"/>
</dbReference>
<dbReference type="OrthoDB" id="189997at2759"/>
<evidence type="ECO:0000256" key="4">
    <source>
        <dbReference type="ARBA" id="ARBA00023015"/>
    </source>
</evidence>
<keyword evidence="11" id="KW-1185">Reference proteome</keyword>
<feature type="compositionally biased region" description="Polar residues" evidence="8">
    <location>
        <begin position="27"/>
        <end position="43"/>
    </location>
</feature>
<dbReference type="GO" id="GO:0006351">
    <property type="term" value="P:DNA-templated transcription"/>
    <property type="evidence" value="ECO:0007669"/>
    <property type="project" value="InterPro"/>
</dbReference>
<organism evidence="10 11">
    <name type="scientific">Exophiala xenobiotica</name>
    <dbReference type="NCBI Taxonomy" id="348802"/>
    <lineage>
        <taxon>Eukaryota</taxon>
        <taxon>Fungi</taxon>
        <taxon>Dikarya</taxon>
        <taxon>Ascomycota</taxon>
        <taxon>Pezizomycotina</taxon>
        <taxon>Eurotiomycetes</taxon>
        <taxon>Chaetothyriomycetidae</taxon>
        <taxon>Chaetothyriales</taxon>
        <taxon>Herpotrichiellaceae</taxon>
        <taxon>Exophiala</taxon>
    </lineage>
</organism>
<dbReference type="GO" id="GO:0045944">
    <property type="term" value="P:positive regulation of transcription by RNA polymerase II"/>
    <property type="evidence" value="ECO:0007669"/>
    <property type="project" value="TreeGrafter"/>
</dbReference>
<gene>
    <name evidence="10" type="ORF">PV05_02089</name>
</gene>
<accession>A0A0D2CAQ0</accession>
<feature type="region of interest" description="Disordered" evidence="8">
    <location>
        <begin position="1"/>
        <end position="62"/>
    </location>
</feature>
<dbReference type="GO" id="GO:0008270">
    <property type="term" value="F:zinc ion binding"/>
    <property type="evidence" value="ECO:0007669"/>
    <property type="project" value="InterPro"/>
</dbReference>
<reference evidence="10 11" key="1">
    <citation type="submission" date="2015-01" db="EMBL/GenBank/DDBJ databases">
        <title>The Genome Sequence of Exophiala xenobiotica CBS118157.</title>
        <authorList>
            <consortium name="The Broad Institute Genomics Platform"/>
            <person name="Cuomo C."/>
            <person name="de Hoog S."/>
            <person name="Gorbushina A."/>
            <person name="Stielow B."/>
            <person name="Teixiera M."/>
            <person name="Abouelleil A."/>
            <person name="Chapman S.B."/>
            <person name="Priest M."/>
            <person name="Young S.K."/>
            <person name="Wortman J."/>
            <person name="Nusbaum C."/>
            <person name="Birren B."/>
        </authorList>
    </citation>
    <scope>NUCLEOTIDE SEQUENCE [LARGE SCALE GENOMIC DNA]</scope>
    <source>
        <strain evidence="10 11">CBS 118157</strain>
    </source>
</reference>
<evidence type="ECO:0000256" key="8">
    <source>
        <dbReference type="SAM" id="MobiDB-lite"/>
    </source>
</evidence>
<dbReference type="EMBL" id="KN847317">
    <property type="protein sequence ID" value="KIW62036.1"/>
    <property type="molecule type" value="Genomic_DNA"/>
</dbReference>
<keyword evidence="3" id="KW-0862">Zinc</keyword>
<evidence type="ECO:0000256" key="5">
    <source>
        <dbReference type="ARBA" id="ARBA00023125"/>
    </source>
</evidence>
<name>A0A0D2CAQ0_9EURO</name>
<evidence type="ECO:0000256" key="7">
    <source>
        <dbReference type="ARBA" id="ARBA00023242"/>
    </source>
</evidence>
<keyword evidence="6" id="KW-0804">Transcription</keyword>
<evidence type="ECO:0000313" key="11">
    <source>
        <dbReference type="Proteomes" id="UP000054342"/>
    </source>
</evidence>
<dbReference type="CDD" id="cd12148">
    <property type="entry name" value="fungal_TF_MHR"/>
    <property type="match status" value="1"/>
</dbReference>
<dbReference type="GO" id="GO:0005634">
    <property type="term" value="C:nucleus"/>
    <property type="evidence" value="ECO:0007669"/>
    <property type="project" value="UniProtKB-SubCell"/>
</dbReference>
<dbReference type="Pfam" id="PF04082">
    <property type="entry name" value="Fungal_trans"/>
    <property type="match status" value="1"/>
</dbReference>
<feature type="domain" description="Xylanolytic transcriptional activator regulatory" evidence="9">
    <location>
        <begin position="235"/>
        <end position="312"/>
    </location>
</feature>
<evidence type="ECO:0000256" key="2">
    <source>
        <dbReference type="ARBA" id="ARBA00022723"/>
    </source>
</evidence>
<dbReference type="RefSeq" id="XP_013322620.1">
    <property type="nucleotide sequence ID" value="XM_013467166.1"/>
</dbReference>
<dbReference type="PANTHER" id="PTHR47782">
    <property type="entry name" value="ZN(II)2CYS6 TRANSCRIPTION FACTOR (EUROFUNG)-RELATED"/>
    <property type="match status" value="1"/>
</dbReference>
<evidence type="ECO:0000256" key="6">
    <source>
        <dbReference type="ARBA" id="ARBA00023163"/>
    </source>
</evidence>
<keyword evidence="7" id="KW-0539">Nucleus</keyword>
<keyword evidence="4" id="KW-0805">Transcription regulation</keyword>
<keyword evidence="2" id="KW-0479">Metal-binding</keyword>